<proteinExistence type="predicted"/>
<feature type="region of interest" description="Disordered" evidence="1">
    <location>
        <begin position="1"/>
        <end position="61"/>
    </location>
</feature>
<feature type="compositionally biased region" description="Basic and acidic residues" evidence="1">
    <location>
        <begin position="16"/>
        <end position="25"/>
    </location>
</feature>
<keyword evidence="3" id="KW-1185">Reference proteome</keyword>
<reference evidence="2 3" key="1">
    <citation type="journal article" date="2020" name="Cell Host Microbe">
        <title>Functional and Genomic Variation between Human-Derived Isolates of Lachnospiraceae Reveals Inter- and Intra-Species Diversity.</title>
        <authorList>
            <person name="Sorbara M.T."/>
            <person name="Littmann E.R."/>
            <person name="Fontana E."/>
            <person name="Moody T.U."/>
            <person name="Kohout C.E."/>
            <person name="Gjonbalaj M."/>
            <person name="Eaton V."/>
            <person name="Seok R."/>
            <person name="Leiner I.M."/>
            <person name="Pamer E.G."/>
        </authorList>
    </citation>
    <scope>NUCLEOTIDE SEQUENCE [LARGE SCALE GENOMIC DNA]</scope>
    <source>
        <strain evidence="2 3">MSK.14.57</strain>
    </source>
</reference>
<comment type="caution">
    <text evidence="2">The sequence shown here is derived from an EMBL/GenBank/DDBJ whole genome shotgun (WGS) entry which is preliminary data.</text>
</comment>
<gene>
    <name evidence="2" type="ORF">G5A72_00975</name>
</gene>
<evidence type="ECO:0000313" key="3">
    <source>
        <dbReference type="Proteomes" id="UP001644750"/>
    </source>
</evidence>
<organism evidence="2 3">
    <name type="scientific">Anaerostipes hadrus</name>
    <dbReference type="NCBI Taxonomy" id="649756"/>
    <lineage>
        <taxon>Bacteria</taxon>
        <taxon>Bacillati</taxon>
        <taxon>Bacillota</taxon>
        <taxon>Clostridia</taxon>
        <taxon>Lachnospirales</taxon>
        <taxon>Lachnospiraceae</taxon>
        <taxon>Anaerostipes</taxon>
    </lineage>
</organism>
<protein>
    <submittedName>
        <fullName evidence="2">Uncharacterized protein</fullName>
    </submittedName>
</protein>
<evidence type="ECO:0000256" key="1">
    <source>
        <dbReference type="SAM" id="MobiDB-lite"/>
    </source>
</evidence>
<dbReference type="Proteomes" id="UP001644750">
    <property type="component" value="Unassembled WGS sequence"/>
</dbReference>
<name>A0ABX2HU44_ANAHA</name>
<accession>A0ABX2HU44</accession>
<dbReference type="EMBL" id="JAAITB010000002">
    <property type="protein sequence ID" value="NSJ78186.1"/>
    <property type="molecule type" value="Genomic_DNA"/>
</dbReference>
<evidence type="ECO:0000313" key="2">
    <source>
        <dbReference type="EMBL" id="NSJ78186.1"/>
    </source>
</evidence>
<sequence length="61" mass="7079">MGFFNELFGGNGNGPRDYDRVDHNSDGTTFYGYDDETGHTDWYNENNELDSRTETPDEDDY</sequence>
<dbReference type="RefSeq" id="WP_173725485.1">
    <property type="nucleotide sequence ID" value="NZ_JAAIQB010000004.1"/>
</dbReference>